<feature type="transmembrane region" description="Helical" evidence="2">
    <location>
        <begin position="67"/>
        <end position="88"/>
    </location>
</feature>
<sequence length="299" mass="33352">MALYKYSKNPVKVKPQPTVYEEQYYTEPEEDDVIIIKRNDNKKLTLWDIIFGIFGDINHLIVSSKIAGIIIPLVLVSVGVGIVFNQLWPEFEQFVKYSTGYYDSYNTPLVEGDYVARAEYLSNPGAEYFKELSGDAREAAVLQPDPISNSYKGRFNLSIPSLGLKSLPVQANVDSGVKEAYNTILNSGLAHFEGTGLPISDIDNNIVIYGHSSSNDYYERTGDVAAAFSRLNQIKIGDEITLEINGEIHVYRVIKSKIVEPNDISIITGTPNQETLTLFTCFPNGNFSKRFVTIAKPIT</sequence>
<dbReference type="Gene3D" id="2.40.260.10">
    <property type="entry name" value="Sortase"/>
    <property type="match status" value="1"/>
</dbReference>
<keyword evidence="2" id="KW-0472">Membrane</keyword>
<accession>A0A955L638</accession>
<protein>
    <submittedName>
        <fullName evidence="3">Sortase</fullName>
    </submittedName>
</protein>
<dbReference type="SUPFAM" id="SSF63817">
    <property type="entry name" value="Sortase"/>
    <property type="match status" value="1"/>
</dbReference>
<reference evidence="3" key="2">
    <citation type="journal article" date="2021" name="Microbiome">
        <title>Successional dynamics and alternative stable states in a saline activated sludge microbial community over 9 years.</title>
        <authorList>
            <person name="Wang Y."/>
            <person name="Ye J."/>
            <person name="Ju F."/>
            <person name="Liu L."/>
            <person name="Boyd J.A."/>
            <person name="Deng Y."/>
            <person name="Parks D.H."/>
            <person name="Jiang X."/>
            <person name="Yin X."/>
            <person name="Woodcroft B.J."/>
            <person name="Tyson G.W."/>
            <person name="Hugenholtz P."/>
            <person name="Polz M.F."/>
            <person name="Zhang T."/>
        </authorList>
    </citation>
    <scope>NUCLEOTIDE SEQUENCE</scope>
    <source>
        <strain evidence="3">HKST-UBA14</strain>
    </source>
</reference>
<gene>
    <name evidence="3" type="ORF">KC909_04430</name>
</gene>
<name>A0A955L638_9BACT</name>
<dbReference type="GO" id="GO:0016787">
    <property type="term" value="F:hydrolase activity"/>
    <property type="evidence" value="ECO:0007669"/>
    <property type="project" value="UniProtKB-KW"/>
</dbReference>
<keyword evidence="1" id="KW-0378">Hydrolase</keyword>
<organism evidence="3 4">
    <name type="scientific">Candidatus Dojkabacteria bacterium</name>
    <dbReference type="NCBI Taxonomy" id="2099670"/>
    <lineage>
        <taxon>Bacteria</taxon>
        <taxon>Candidatus Dojkabacteria</taxon>
    </lineage>
</organism>
<dbReference type="InterPro" id="IPR005754">
    <property type="entry name" value="Sortase"/>
</dbReference>
<dbReference type="NCBIfam" id="TIGR01076">
    <property type="entry name" value="sortase_fam"/>
    <property type="match status" value="1"/>
</dbReference>
<dbReference type="AlphaFoldDB" id="A0A955L638"/>
<dbReference type="Proteomes" id="UP000783287">
    <property type="component" value="Unassembled WGS sequence"/>
</dbReference>
<keyword evidence="2" id="KW-0812">Transmembrane</keyword>
<dbReference type="EMBL" id="JAGQLK010000095">
    <property type="protein sequence ID" value="MCA9383589.1"/>
    <property type="molecule type" value="Genomic_DNA"/>
</dbReference>
<evidence type="ECO:0000256" key="1">
    <source>
        <dbReference type="ARBA" id="ARBA00022801"/>
    </source>
</evidence>
<evidence type="ECO:0000313" key="4">
    <source>
        <dbReference type="Proteomes" id="UP000783287"/>
    </source>
</evidence>
<evidence type="ECO:0000313" key="3">
    <source>
        <dbReference type="EMBL" id="MCA9383589.1"/>
    </source>
</evidence>
<dbReference type="InterPro" id="IPR023365">
    <property type="entry name" value="Sortase_dom-sf"/>
</dbReference>
<reference evidence="3" key="1">
    <citation type="submission" date="2020-04" db="EMBL/GenBank/DDBJ databases">
        <authorList>
            <person name="Zhang T."/>
        </authorList>
    </citation>
    <scope>NUCLEOTIDE SEQUENCE</scope>
    <source>
        <strain evidence="3">HKST-UBA14</strain>
    </source>
</reference>
<comment type="caution">
    <text evidence="3">The sequence shown here is derived from an EMBL/GenBank/DDBJ whole genome shotgun (WGS) entry which is preliminary data.</text>
</comment>
<evidence type="ECO:0000256" key="2">
    <source>
        <dbReference type="SAM" id="Phobius"/>
    </source>
</evidence>
<proteinExistence type="predicted"/>
<keyword evidence="2" id="KW-1133">Transmembrane helix</keyword>
<dbReference type="Pfam" id="PF04203">
    <property type="entry name" value="Sortase"/>
    <property type="match status" value="1"/>
</dbReference>